<evidence type="ECO:0000313" key="1">
    <source>
        <dbReference type="EMBL" id="CAB4172594.1"/>
    </source>
</evidence>
<proteinExistence type="predicted"/>
<gene>
    <name evidence="1" type="ORF">UFOVP935_47</name>
</gene>
<dbReference type="EMBL" id="LR796885">
    <property type="protein sequence ID" value="CAB4172594.1"/>
    <property type="molecule type" value="Genomic_DNA"/>
</dbReference>
<accession>A0A6J5PZ23</accession>
<reference evidence="1" key="1">
    <citation type="submission" date="2020-05" db="EMBL/GenBank/DDBJ databases">
        <authorList>
            <person name="Chiriac C."/>
            <person name="Salcher M."/>
            <person name="Ghai R."/>
            <person name="Kavagutti S V."/>
        </authorList>
    </citation>
    <scope>NUCLEOTIDE SEQUENCE</scope>
</reference>
<organism evidence="1">
    <name type="scientific">uncultured Caudovirales phage</name>
    <dbReference type="NCBI Taxonomy" id="2100421"/>
    <lineage>
        <taxon>Viruses</taxon>
        <taxon>Duplodnaviria</taxon>
        <taxon>Heunggongvirae</taxon>
        <taxon>Uroviricota</taxon>
        <taxon>Caudoviricetes</taxon>
        <taxon>Peduoviridae</taxon>
        <taxon>Maltschvirus</taxon>
        <taxon>Maltschvirus maltsch</taxon>
    </lineage>
</organism>
<sequence length="78" mass="8146">MRATDTKTLASAMRTLSVQIESEDGIANAAIAEAAQRIDDLAALASEMAGMLAHDMVRPDGCKACAMKVRLADLGVLV</sequence>
<name>A0A6J5PZ23_9CAUD</name>
<protein>
    <submittedName>
        <fullName evidence="1">Uncharacterized protein</fullName>
    </submittedName>
</protein>